<proteinExistence type="predicted"/>
<dbReference type="Pfam" id="PF13302">
    <property type="entry name" value="Acetyltransf_3"/>
    <property type="match status" value="1"/>
</dbReference>
<dbReference type="PANTHER" id="PTHR43792">
    <property type="entry name" value="GNAT FAMILY, PUTATIVE (AFU_ORTHOLOGUE AFUA_3G00765)-RELATED-RELATED"/>
    <property type="match status" value="1"/>
</dbReference>
<dbReference type="EMBL" id="JAQJAN010000001">
    <property type="protein sequence ID" value="KAJ5740755.1"/>
    <property type="molecule type" value="Genomic_DNA"/>
</dbReference>
<dbReference type="PANTHER" id="PTHR43792:SF16">
    <property type="entry name" value="N-ACETYLTRANSFERASE DOMAIN-CONTAINING PROTEIN"/>
    <property type="match status" value="1"/>
</dbReference>
<reference evidence="2" key="1">
    <citation type="journal article" date="2023" name="IMA Fungus">
        <title>Comparative genomic study of the Penicillium genus elucidates a diverse pangenome and 15 lateral gene transfer events.</title>
        <authorList>
            <person name="Petersen C."/>
            <person name="Sorensen T."/>
            <person name="Nielsen M.R."/>
            <person name="Sondergaard T.E."/>
            <person name="Sorensen J.L."/>
            <person name="Fitzpatrick D.A."/>
            <person name="Frisvad J.C."/>
            <person name="Nielsen K.L."/>
        </authorList>
    </citation>
    <scope>NUCLEOTIDE SEQUENCE</scope>
    <source>
        <strain evidence="2">IBT 17514</strain>
    </source>
</reference>
<dbReference type="PROSITE" id="PS51186">
    <property type="entry name" value="GNAT"/>
    <property type="match status" value="1"/>
</dbReference>
<evidence type="ECO:0000313" key="3">
    <source>
        <dbReference type="Proteomes" id="UP001215712"/>
    </source>
</evidence>
<dbReference type="Proteomes" id="UP001215712">
    <property type="component" value="Unassembled WGS sequence"/>
</dbReference>
<reference evidence="2" key="2">
    <citation type="submission" date="2023-01" db="EMBL/GenBank/DDBJ databases">
        <authorList>
            <person name="Petersen C."/>
        </authorList>
    </citation>
    <scope>NUCLEOTIDE SEQUENCE</scope>
    <source>
        <strain evidence="2">IBT 17514</strain>
    </source>
</reference>
<organism evidence="2 3">
    <name type="scientific">Penicillium malachiteum</name>
    <dbReference type="NCBI Taxonomy" id="1324776"/>
    <lineage>
        <taxon>Eukaryota</taxon>
        <taxon>Fungi</taxon>
        <taxon>Dikarya</taxon>
        <taxon>Ascomycota</taxon>
        <taxon>Pezizomycotina</taxon>
        <taxon>Eurotiomycetes</taxon>
        <taxon>Eurotiomycetidae</taxon>
        <taxon>Eurotiales</taxon>
        <taxon>Aspergillaceae</taxon>
        <taxon>Penicillium</taxon>
    </lineage>
</organism>
<keyword evidence="3" id="KW-1185">Reference proteome</keyword>
<dbReference type="Gene3D" id="3.40.630.30">
    <property type="match status" value="1"/>
</dbReference>
<protein>
    <recommendedName>
        <fullName evidence="1">N-acetyltransferase domain-containing protein</fullName>
    </recommendedName>
</protein>
<dbReference type="InterPro" id="IPR016181">
    <property type="entry name" value="Acyl_CoA_acyltransferase"/>
</dbReference>
<feature type="domain" description="N-acetyltransferase" evidence="1">
    <location>
        <begin position="20"/>
        <end position="191"/>
    </location>
</feature>
<sequence>MSTQAQSPFPPGFAITTTRLRIVPFDPDNEEHTKFLARLWNTEQFIKSCGATGIKDAASAAKFIRNRVLSDYEYQKHGIFLVLLYDEETKTITPIGTASLMKGRPPGAHYLAPDIGYAILPEMNGKGYATEASKGLIDYARTELGIEGVFGFCDSKNMHSRRVLEKIGLDFRGIAELTVFGNALSAVYTLPGMNQDLGVYGLTETLQQ</sequence>
<comment type="caution">
    <text evidence="2">The sequence shown here is derived from an EMBL/GenBank/DDBJ whole genome shotgun (WGS) entry which is preliminary data.</text>
</comment>
<dbReference type="AlphaFoldDB" id="A0AAD6N1L9"/>
<dbReference type="InterPro" id="IPR000182">
    <property type="entry name" value="GNAT_dom"/>
</dbReference>
<gene>
    <name evidence="2" type="ORF">N7493_000627</name>
</gene>
<evidence type="ECO:0000313" key="2">
    <source>
        <dbReference type="EMBL" id="KAJ5740755.1"/>
    </source>
</evidence>
<dbReference type="SUPFAM" id="SSF55729">
    <property type="entry name" value="Acyl-CoA N-acyltransferases (Nat)"/>
    <property type="match status" value="1"/>
</dbReference>
<dbReference type="GO" id="GO:0016747">
    <property type="term" value="F:acyltransferase activity, transferring groups other than amino-acyl groups"/>
    <property type="evidence" value="ECO:0007669"/>
    <property type="project" value="InterPro"/>
</dbReference>
<name>A0AAD6N1L9_9EURO</name>
<evidence type="ECO:0000259" key="1">
    <source>
        <dbReference type="PROSITE" id="PS51186"/>
    </source>
</evidence>
<dbReference type="InterPro" id="IPR051531">
    <property type="entry name" value="N-acetyltransferase"/>
</dbReference>
<accession>A0AAD6N1L9</accession>